<gene>
    <name evidence="2" type="ORF">PAPYR_3099</name>
</gene>
<dbReference type="EMBL" id="JAPMOS010000012">
    <property type="protein sequence ID" value="KAJ4460485.1"/>
    <property type="molecule type" value="Genomic_DNA"/>
</dbReference>
<evidence type="ECO:0000313" key="2">
    <source>
        <dbReference type="EMBL" id="KAJ4460485.1"/>
    </source>
</evidence>
<evidence type="ECO:0000313" key="3">
    <source>
        <dbReference type="Proteomes" id="UP001141327"/>
    </source>
</evidence>
<dbReference type="Proteomes" id="UP001141327">
    <property type="component" value="Unassembled WGS sequence"/>
</dbReference>
<accession>A0ABQ8UUS4</accession>
<dbReference type="InterPro" id="IPR019309">
    <property type="entry name" value="WASHC3"/>
</dbReference>
<name>A0ABQ8UUS4_9EUKA</name>
<evidence type="ECO:0000256" key="1">
    <source>
        <dbReference type="SAM" id="MobiDB-lite"/>
    </source>
</evidence>
<feature type="compositionally biased region" description="Pro residues" evidence="1">
    <location>
        <begin position="96"/>
        <end position="109"/>
    </location>
</feature>
<feature type="compositionally biased region" description="Low complexity" evidence="1">
    <location>
        <begin position="135"/>
        <end position="149"/>
    </location>
</feature>
<sequence length="238" mass="26022">MAELFSLDCLCQPVPFAGSSLGRQFQADLSDLEQAMDSYKKAPFYNLTAEQLTMRQWQEKKHPRVADVAAHPLEVFLDLLAFFEQSEGRPDMVPEPAHPTGPMKPPPFVPKLDSVERPAGQRGRALPSRPRSVLAAGAPTSTATASAPAKPRLMVRPTLAAPAPQPRSGLASLDRKKEEELQTHAAEVASGKVPACEHPKYVKYFRLLKMGAPRAQITVGMHAEGLDTDVLDDPQRLL</sequence>
<proteinExistence type="predicted"/>
<reference evidence="2" key="1">
    <citation type="journal article" date="2022" name="bioRxiv">
        <title>Genomics of Preaxostyla Flagellates Illuminates Evolutionary Transitions and the Path Towards Mitochondrial Loss.</title>
        <authorList>
            <person name="Novak L.V.F."/>
            <person name="Treitli S.C."/>
            <person name="Pyrih J."/>
            <person name="Halakuc P."/>
            <person name="Pipaliya S.V."/>
            <person name="Vacek V."/>
            <person name="Brzon O."/>
            <person name="Soukal P."/>
            <person name="Eme L."/>
            <person name="Dacks J.B."/>
            <person name="Karnkowska A."/>
            <person name="Elias M."/>
            <person name="Hampl V."/>
        </authorList>
    </citation>
    <scope>NUCLEOTIDE SEQUENCE</scope>
    <source>
        <strain evidence="2">RCP-MX</strain>
    </source>
</reference>
<keyword evidence="3" id="KW-1185">Reference proteome</keyword>
<feature type="region of interest" description="Disordered" evidence="1">
    <location>
        <begin position="160"/>
        <end position="179"/>
    </location>
</feature>
<protein>
    <submittedName>
        <fullName evidence="2">Uncharacterized protein</fullName>
    </submittedName>
</protein>
<comment type="caution">
    <text evidence="2">The sequence shown here is derived from an EMBL/GenBank/DDBJ whole genome shotgun (WGS) entry which is preliminary data.</text>
</comment>
<organism evidence="2 3">
    <name type="scientific">Paratrimastix pyriformis</name>
    <dbReference type="NCBI Taxonomy" id="342808"/>
    <lineage>
        <taxon>Eukaryota</taxon>
        <taxon>Metamonada</taxon>
        <taxon>Preaxostyla</taxon>
        <taxon>Paratrimastigidae</taxon>
        <taxon>Paratrimastix</taxon>
    </lineage>
</organism>
<dbReference type="Pfam" id="PF10152">
    <property type="entry name" value="CCDC53"/>
    <property type="match status" value="1"/>
</dbReference>
<feature type="region of interest" description="Disordered" evidence="1">
    <location>
        <begin position="89"/>
        <end position="154"/>
    </location>
</feature>